<evidence type="ECO:0000313" key="2">
    <source>
        <dbReference type="Proteomes" id="UP000095725"/>
    </source>
</evidence>
<organism evidence="1 2">
    <name type="scientific">Bacteroides caccae</name>
    <dbReference type="NCBI Taxonomy" id="47678"/>
    <lineage>
        <taxon>Bacteria</taxon>
        <taxon>Pseudomonadati</taxon>
        <taxon>Bacteroidota</taxon>
        <taxon>Bacteroidia</taxon>
        <taxon>Bacteroidales</taxon>
        <taxon>Bacteroidaceae</taxon>
        <taxon>Bacteroides</taxon>
    </lineage>
</organism>
<evidence type="ECO:0000313" key="1">
    <source>
        <dbReference type="EMBL" id="CUQ51070.1"/>
    </source>
</evidence>
<protein>
    <submittedName>
        <fullName evidence="1">Uncharacterized protein</fullName>
    </submittedName>
</protein>
<accession>A0A174X3Z5</accession>
<dbReference type="EMBL" id="CZBL01000021">
    <property type="protein sequence ID" value="CUQ51070.1"/>
    <property type="molecule type" value="Genomic_DNA"/>
</dbReference>
<dbReference type="AlphaFoldDB" id="A0A174X3Z5"/>
<proteinExistence type="predicted"/>
<sequence>MDYTAENYTAGNYTAGFPSFWEGGVPKGRGGR</sequence>
<name>A0A174X3Z5_9BACE</name>
<gene>
    <name evidence="1" type="ORF">ERS852558_03995</name>
</gene>
<dbReference type="Proteomes" id="UP000095725">
    <property type="component" value="Unassembled WGS sequence"/>
</dbReference>
<reference evidence="1 2" key="1">
    <citation type="submission" date="2015-09" db="EMBL/GenBank/DDBJ databases">
        <authorList>
            <consortium name="Pathogen Informatics"/>
        </authorList>
    </citation>
    <scope>NUCLEOTIDE SEQUENCE [LARGE SCALE GENOMIC DNA]</scope>
    <source>
        <strain evidence="1 2">2789STDY5834946</strain>
    </source>
</reference>